<dbReference type="Gene3D" id="2.30.29.190">
    <property type="match status" value="1"/>
</dbReference>
<dbReference type="Pfam" id="PF18629">
    <property type="entry name" value="DUF5629"/>
    <property type="match status" value="2"/>
</dbReference>
<dbReference type="InterPro" id="IPR041081">
    <property type="entry name" value="DUF5629"/>
</dbReference>
<protein>
    <recommendedName>
        <fullName evidence="2">DUF5629 domain-containing protein</fullName>
    </recommendedName>
</protein>
<feature type="compositionally biased region" description="Acidic residues" evidence="1">
    <location>
        <begin position="87"/>
        <end position="106"/>
    </location>
</feature>
<dbReference type="RefSeq" id="WP_184681899.1">
    <property type="nucleotide sequence ID" value="NZ_JACHLL010000002.1"/>
</dbReference>
<feature type="domain" description="DUF5629" evidence="2">
    <location>
        <begin position="36"/>
        <end position="84"/>
    </location>
</feature>
<keyword evidence="4" id="KW-1185">Reference proteome</keyword>
<evidence type="ECO:0000313" key="4">
    <source>
        <dbReference type="Proteomes" id="UP000557193"/>
    </source>
</evidence>
<evidence type="ECO:0000313" key="3">
    <source>
        <dbReference type="EMBL" id="MBB6341287.1"/>
    </source>
</evidence>
<dbReference type="EMBL" id="JACHLL010000002">
    <property type="protein sequence ID" value="MBB6341287.1"/>
    <property type="molecule type" value="Genomic_DNA"/>
</dbReference>
<organism evidence="3 4">
    <name type="scientific">Pseudomonas fluvialis</name>
    <dbReference type="NCBI Taxonomy" id="1793966"/>
    <lineage>
        <taxon>Bacteria</taxon>
        <taxon>Pseudomonadati</taxon>
        <taxon>Pseudomonadota</taxon>
        <taxon>Gammaproteobacteria</taxon>
        <taxon>Pseudomonadales</taxon>
        <taxon>Pseudomonadaceae</taxon>
        <taxon>Pseudomonas</taxon>
    </lineage>
</organism>
<feature type="domain" description="DUF5629" evidence="2">
    <location>
        <begin position="10"/>
        <end position="33"/>
    </location>
</feature>
<proteinExistence type="predicted"/>
<dbReference type="Proteomes" id="UP000557193">
    <property type="component" value="Unassembled WGS sequence"/>
</dbReference>
<sequence>MSQTPTTLRSVLESCDMLIIDDLHAWQFTLNDTEPALLIECMDGRNRRVWSFTAEELAAARQDGDDWQLRSAQGEHRLQCLGAICADNDDDPDDEPGAESSDAEQL</sequence>
<comment type="caution">
    <text evidence="3">The sequence shown here is derived from an EMBL/GenBank/DDBJ whole genome shotgun (WGS) entry which is preliminary data.</text>
</comment>
<feature type="region of interest" description="Disordered" evidence="1">
    <location>
        <begin position="85"/>
        <end position="106"/>
    </location>
</feature>
<name>A0A7X0BRH3_9PSED</name>
<gene>
    <name evidence="3" type="ORF">HNP49_001444</name>
</gene>
<accession>A0A7X0BRH3</accession>
<evidence type="ECO:0000259" key="2">
    <source>
        <dbReference type="Pfam" id="PF18629"/>
    </source>
</evidence>
<evidence type="ECO:0000256" key="1">
    <source>
        <dbReference type="SAM" id="MobiDB-lite"/>
    </source>
</evidence>
<dbReference type="AlphaFoldDB" id="A0A7X0BRH3"/>
<reference evidence="3 4" key="1">
    <citation type="submission" date="2020-08" db="EMBL/GenBank/DDBJ databases">
        <title>Functional genomics of gut bacteria from endangered species of beetles.</title>
        <authorList>
            <person name="Carlos-Shanley C."/>
        </authorList>
    </citation>
    <scope>NUCLEOTIDE SEQUENCE [LARGE SCALE GENOMIC DNA]</scope>
    <source>
        <strain evidence="3 4">S00202</strain>
    </source>
</reference>